<keyword evidence="17" id="KW-1185">Reference proteome</keyword>
<comment type="subcellular location">
    <subcellularLocation>
        <location evidence="1">Cell inner membrane</location>
        <topology evidence="1">Multi-pass membrane protein</topology>
    </subcellularLocation>
    <subcellularLocation>
        <location evidence="12">Cell membrane</location>
        <topology evidence="12">Multi-pass membrane protein</topology>
    </subcellularLocation>
</comment>
<dbReference type="InterPro" id="IPR003593">
    <property type="entry name" value="AAA+_ATPase"/>
</dbReference>
<evidence type="ECO:0000313" key="16">
    <source>
        <dbReference type="EMBL" id="AEA66060.1"/>
    </source>
</evidence>
<dbReference type="Gene3D" id="3.40.50.300">
    <property type="entry name" value="P-loop containing nucleotide triphosphate hydrolases"/>
    <property type="match status" value="1"/>
</dbReference>
<feature type="region of interest" description="Disordered" evidence="13">
    <location>
        <begin position="226"/>
        <end position="245"/>
    </location>
</feature>
<keyword evidence="5" id="KW-1003">Cell membrane</keyword>
<dbReference type="Gene3D" id="1.10.3720.10">
    <property type="entry name" value="MetI-like"/>
    <property type="match status" value="1"/>
</dbReference>
<keyword evidence="10 12" id="KW-1133">Transmembrane helix</keyword>
<dbReference type="GO" id="GO:0022857">
    <property type="term" value="F:transmembrane transporter activity"/>
    <property type="evidence" value="ECO:0007669"/>
    <property type="project" value="InterPro"/>
</dbReference>
<name>F2LTB4_BURGS</name>
<evidence type="ECO:0000259" key="15">
    <source>
        <dbReference type="PROSITE" id="PS50928"/>
    </source>
</evidence>
<dbReference type="KEGG" id="bgd:bgla_4p3090"/>
<keyword evidence="4 12" id="KW-0813">Transport</keyword>
<dbReference type="SUPFAM" id="SSF52540">
    <property type="entry name" value="P-loop containing nucleoside triphosphate hydrolases"/>
    <property type="match status" value="1"/>
</dbReference>
<dbReference type="InterPro" id="IPR035906">
    <property type="entry name" value="MetI-like_sf"/>
</dbReference>
<sequence>MTDIDWHYVLGLFANFDFWRAAGIVVTLSILTWCISLVLGLVLALGKQARLAPVRLAAGTYVWFFRSLPLLVLLIFVYNLPQLLPATSGFLSDPFYAGLVALVANESAYIAEIHRGGLLGVPNGQHEAGRALGIGFLGRLRLIVLPQAFRIALPSLANEFITIVKLTSLVSVISLSELLLVGQRLYTQNFKVLDTLLVVAAFYVAIVTVFNGLSAMLERRLDVTRRRRQAEPMAEPETQRPPRLDMRPRRTITQDTPVLVSIEGISKRFGEKQVLHDVSLRVRQGEVVSIIGPSGSGKTTLVRTINGLQDIDIGRIRLDGREWIGVTGNPHKLAPDFRKRIPEIGMLFQNFNLFPHRSVLQNVTMALLHHRRARGEAATARGMAALRRVGMQAHAHKHPHQLSGGQQQRVAIARALAMAPRVMLFDEPTSALDPELVNEVLRTIEDLAESGMTMVIITHEMRFARRISDRIVFMDNGRVVADEAPSALYDSVNARVFSFLQESTQ</sequence>
<geneLocation type="plasmid" evidence="16 17">
    <name>bgla_4p</name>
</geneLocation>
<evidence type="ECO:0000256" key="7">
    <source>
        <dbReference type="ARBA" id="ARBA00022692"/>
    </source>
</evidence>
<organism evidence="16 17">
    <name type="scientific">Burkholderia gladioli (strain BSR3)</name>
    <dbReference type="NCBI Taxonomy" id="999541"/>
    <lineage>
        <taxon>Bacteria</taxon>
        <taxon>Pseudomonadati</taxon>
        <taxon>Pseudomonadota</taxon>
        <taxon>Betaproteobacteria</taxon>
        <taxon>Burkholderiales</taxon>
        <taxon>Burkholderiaceae</taxon>
        <taxon>Burkholderia</taxon>
    </lineage>
</organism>
<dbReference type="NCBIfam" id="TIGR01726">
    <property type="entry name" value="HEQRo_perm_3TM"/>
    <property type="match status" value="1"/>
</dbReference>
<dbReference type="HOGENOM" id="CLU_023087_2_1_4"/>
<comment type="similarity">
    <text evidence="2">Belongs to the ABC transporter superfamily.</text>
</comment>
<keyword evidence="8" id="KW-0547">Nucleotide-binding</keyword>
<dbReference type="InterPro" id="IPR000515">
    <property type="entry name" value="MetI-like"/>
</dbReference>
<comment type="similarity">
    <text evidence="3">Belongs to the binding-protein-dependent transport system permease family. HisMQ subfamily.</text>
</comment>
<feature type="transmembrane region" description="Helical" evidence="12">
    <location>
        <begin position="160"/>
        <end position="180"/>
    </location>
</feature>
<proteinExistence type="inferred from homology"/>
<evidence type="ECO:0000256" key="8">
    <source>
        <dbReference type="ARBA" id="ARBA00022741"/>
    </source>
</evidence>
<dbReference type="EMBL" id="CP002604">
    <property type="protein sequence ID" value="AEA66060.1"/>
    <property type="molecule type" value="Genomic_DNA"/>
</dbReference>
<evidence type="ECO:0000256" key="2">
    <source>
        <dbReference type="ARBA" id="ARBA00005417"/>
    </source>
</evidence>
<evidence type="ECO:0000256" key="6">
    <source>
        <dbReference type="ARBA" id="ARBA00022519"/>
    </source>
</evidence>
<keyword evidence="11 12" id="KW-0472">Membrane</keyword>
<dbReference type="InterPro" id="IPR010065">
    <property type="entry name" value="AA_ABC_transptr_permease_3TM"/>
</dbReference>
<dbReference type="PROSITE" id="PS00211">
    <property type="entry name" value="ABC_TRANSPORTER_1"/>
    <property type="match status" value="1"/>
</dbReference>
<dbReference type="PROSITE" id="PS50928">
    <property type="entry name" value="ABC_TM1"/>
    <property type="match status" value="1"/>
</dbReference>
<keyword evidence="7 12" id="KW-0812">Transmembrane</keyword>
<dbReference type="Proteomes" id="UP000008316">
    <property type="component" value="Plasmid bgla_4p"/>
</dbReference>
<feature type="domain" description="ABC transmembrane type-1" evidence="15">
    <location>
        <begin position="22"/>
        <end position="214"/>
    </location>
</feature>
<evidence type="ECO:0000256" key="1">
    <source>
        <dbReference type="ARBA" id="ARBA00004429"/>
    </source>
</evidence>
<evidence type="ECO:0000256" key="3">
    <source>
        <dbReference type="ARBA" id="ARBA00010072"/>
    </source>
</evidence>
<dbReference type="CDD" id="cd06261">
    <property type="entry name" value="TM_PBP2"/>
    <property type="match status" value="1"/>
</dbReference>
<dbReference type="InterPro" id="IPR017871">
    <property type="entry name" value="ABC_transporter-like_CS"/>
</dbReference>
<evidence type="ECO:0000256" key="11">
    <source>
        <dbReference type="ARBA" id="ARBA00023136"/>
    </source>
</evidence>
<feature type="transmembrane region" description="Helical" evidence="12">
    <location>
        <begin position="18"/>
        <end position="44"/>
    </location>
</feature>
<dbReference type="InterPro" id="IPR027417">
    <property type="entry name" value="P-loop_NTPase"/>
</dbReference>
<dbReference type="PANTHER" id="PTHR43166">
    <property type="entry name" value="AMINO ACID IMPORT ATP-BINDING PROTEIN"/>
    <property type="match status" value="1"/>
</dbReference>
<evidence type="ECO:0000256" key="13">
    <source>
        <dbReference type="SAM" id="MobiDB-lite"/>
    </source>
</evidence>
<dbReference type="RefSeq" id="WP_013700230.1">
    <property type="nucleotide sequence ID" value="NC_015383.1"/>
</dbReference>
<feature type="transmembrane region" description="Helical" evidence="12">
    <location>
        <begin position="56"/>
        <end position="78"/>
    </location>
</feature>
<evidence type="ECO:0000256" key="4">
    <source>
        <dbReference type="ARBA" id="ARBA00022448"/>
    </source>
</evidence>
<accession>F2LTB4</accession>
<keyword evidence="9" id="KW-0067">ATP-binding</keyword>
<dbReference type="InterPro" id="IPR003439">
    <property type="entry name" value="ABC_transporter-like_ATP-bd"/>
</dbReference>
<gene>
    <name evidence="16" type="ordered locus">bgla_4p3090</name>
</gene>
<feature type="domain" description="ABC transporter" evidence="14">
    <location>
        <begin position="260"/>
        <end position="501"/>
    </location>
</feature>
<protein>
    <recommendedName>
        <fullName evidence="18">Amino acid ABC transporter permease/ATP-binding protein</fullName>
    </recommendedName>
</protein>
<keyword evidence="6" id="KW-0997">Cell inner membrane</keyword>
<evidence type="ECO:0000256" key="5">
    <source>
        <dbReference type="ARBA" id="ARBA00022475"/>
    </source>
</evidence>
<evidence type="ECO:0000313" key="17">
    <source>
        <dbReference type="Proteomes" id="UP000008316"/>
    </source>
</evidence>
<reference evidence="16 17" key="1">
    <citation type="journal article" date="2011" name="J. Bacteriol.">
        <title>Complete genome sequence of Burkholderia gladioli BSR3.</title>
        <authorList>
            <person name="Seo Y.S."/>
            <person name="Lim J."/>
            <person name="Choi B.S."/>
            <person name="Kim H."/>
            <person name="Goo E."/>
            <person name="Lee B."/>
            <person name="Lim J.S."/>
            <person name="Choi I.Y."/>
            <person name="Moon J.S."/>
            <person name="Kim J."/>
            <person name="Hwang I."/>
        </authorList>
    </citation>
    <scope>NUCLEOTIDE SEQUENCE [LARGE SCALE GENOMIC DNA]</scope>
    <source>
        <strain evidence="16 17">BSR3</strain>
        <plasmid evidence="16">bgla_4p</plasmid>
    </source>
</reference>
<evidence type="ECO:0000256" key="12">
    <source>
        <dbReference type="RuleBase" id="RU363032"/>
    </source>
</evidence>
<dbReference type="GO" id="GO:0043190">
    <property type="term" value="C:ATP-binding cassette (ABC) transporter complex"/>
    <property type="evidence" value="ECO:0007669"/>
    <property type="project" value="InterPro"/>
</dbReference>
<evidence type="ECO:0000256" key="10">
    <source>
        <dbReference type="ARBA" id="ARBA00022989"/>
    </source>
</evidence>
<dbReference type="InterPro" id="IPR050086">
    <property type="entry name" value="MetN_ABC_transporter-like"/>
</dbReference>
<evidence type="ECO:0000259" key="14">
    <source>
        <dbReference type="PROSITE" id="PS50893"/>
    </source>
</evidence>
<dbReference type="PANTHER" id="PTHR43166:SF4">
    <property type="entry name" value="PHOSPHONATES IMPORT ATP-BINDING PROTEIN PHNC"/>
    <property type="match status" value="1"/>
</dbReference>
<dbReference type="AlphaFoldDB" id="F2LTB4"/>
<keyword evidence="16" id="KW-0614">Plasmid</keyword>
<evidence type="ECO:0000256" key="9">
    <source>
        <dbReference type="ARBA" id="ARBA00022840"/>
    </source>
</evidence>
<dbReference type="CDD" id="cd03262">
    <property type="entry name" value="ABC_HisP_GlnQ"/>
    <property type="match status" value="1"/>
</dbReference>
<dbReference type="GO" id="GO:0005524">
    <property type="term" value="F:ATP binding"/>
    <property type="evidence" value="ECO:0007669"/>
    <property type="project" value="UniProtKB-KW"/>
</dbReference>
<feature type="transmembrane region" description="Helical" evidence="12">
    <location>
        <begin position="192"/>
        <end position="217"/>
    </location>
</feature>
<evidence type="ECO:0008006" key="18">
    <source>
        <dbReference type="Google" id="ProtNLM"/>
    </source>
</evidence>
<dbReference type="GO" id="GO:0016887">
    <property type="term" value="F:ATP hydrolysis activity"/>
    <property type="evidence" value="ECO:0007669"/>
    <property type="project" value="InterPro"/>
</dbReference>
<dbReference type="PROSITE" id="PS50893">
    <property type="entry name" value="ABC_TRANSPORTER_2"/>
    <property type="match status" value="1"/>
</dbReference>
<dbReference type="SUPFAM" id="SSF161098">
    <property type="entry name" value="MetI-like"/>
    <property type="match status" value="1"/>
</dbReference>
<dbReference type="Pfam" id="PF00005">
    <property type="entry name" value="ABC_tran"/>
    <property type="match status" value="1"/>
</dbReference>
<dbReference type="SMART" id="SM00382">
    <property type="entry name" value="AAA"/>
    <property type="match status" value="1"/>
</dbReference>
<dbReference type="Pfam" id="PF00528">
    <property type="entry name" value="BPD_transp_1"/>
    <property type="match status" value="1"/>
</dbReference>